<dbReference type="SUPFAM" id="SSF57716">
    <property type="entry name" value="Glucocorticoid receptor-like (DNA-binding domain)"/>
    <property type="match status" value="4"/>
</dbReference>
<evidence type="ECO:0000256" key="2">
    <source>
        <dbReference type="ARBA" id="ARBA00022737"/>
    </source>
</evidence>
<keyword evidence="4" id="KW-0440">LIM domain</keyword>
<keyword evidence="2" id="KW-0677">Repeat</keyword>
<organism evidence="6 7">
    <name type="scientific">Owenia fusiformis</name>
    <name type="common">Polychaete worm</name>
    <dbReference type="NCBI Taxonomy" id="6347"/>
    <lineage>
        <taxon>Eukaryota</taxon>
        <taxon>Metazoa</taxon>
        <taxon>Spiralia</taxon>
        <taxon>Lophotrochozoa</taxon>
        <taxon>Annelida</taxon>
        <taxon>Polychaeta</taxon>
        <taxon>Sedentaria</taxon>
        <taxon>Canalipalpata</taxon>
        <taxon>Sabellida</taxon>
        <taxon>Oweniida</taxon>
        <taxon>Oweniidae</taxon>
        <taxon>Owenia</taxon>
    </lineage>
</organism>
<sequence>METVANHSGQEELIDSSLHNSSNINNNHPLGNMPNITTNNNNNMTTSENHPSFGNTGSDINANDSSKCCAGCGSPIQERYLLHSMERYWHIRCLKCSCCQAPLGDLGQTCFSKAGMILCKNDYLRLFGTSGTCSACALAIPASEFVMRAQSNVYHLKCFQCITCHKQLVMGDRFGLVNNNLVCEQDYSKYTKSGSSSTNSRGQHKMTVM</sequence>
<dbReference type="AlphaFoldDB" id="A0A8J1XU12"/>
<dbReference type="EMBL" id="CAIIXF020000006">
    <property type="protein sequence ID" value="CAH1786602.1"/>
    <property type="molecule type" value="Genomic_DNA"/>
</dbReference>
<keyword evidence="1" id="KW-0479">Metal-binding</keyword>
<keyword evidence="7" id="KW-1185">Reference proteome</keyword>
<feature type="region of interest" description="Disordered" evidence="5">
    <location>
        <begin position="190"/>
        <end position="209"/>
    </location>
</feature>
<dbReference type="FunFam" id="2.10.110.10:FF:000015">
    <property type="entry name" value="LIM domain only 3"/>
    <property type="match status" value="1"/>
</dbReference>
<comment type="caution">
    <text evidence="6">The sequence shown here is derived from an EMBL/GenBank/DDBJ whole genome shotgun (WGS) entry which is preliminary data.</text>
</comment>
<dbReference type="Pfam" id="PF00412">
    <property type="entry name" value="LIM"/>
    <property type="match status" value="2"/>
</dbReference>
<protein>
    <submittedName>
        <fullName evidence="6">Uncharacterized protein</fullName>
    </submittedName>
</protein>
<evidence type="ECO:0000256" key="4">
    <source>
        <dbReference type="ARBA" id="ARBA00023038"/>
    </source>
</evidence>
<dbReference type="OrthoDB" id="6352355at2759"/>
<evidence type="ECO:0000256" key="1">
    <source>
        <dbReference type="ARBA" id="ARBA00022723"/>
    </source>
</evidence>
<dbReference type="PANTHER" id="PTHR45787:SF13">
    <property type="entry name" value="LD11652P"/>
    <property type="match status" value="1"/>
</dbReference>
<dbReference type="Proteomes" id="UP000749559">
    <property type="component" value="Unassembled WGS sequence"/>
</dbReference>
<dbReference type="PROSITE" id="PS00478">
    <property type="entry name" value="LIM_DOMAIN_1"/>
    <property type="match status" value="1"/>
</dbReference>
<proteinExistence type="predicted"/>
<evidence type="ECO:0000256" key="3">
    <source>
        <dbReference type="ARBA" id="ARBA00022833"/>
    </source>
</evidence>
<evidence type="ECO:0000313" key="6">
    <source>
        <dbReference type="EMBL" id="CAH1786602.1"/>
    </source>
</evidence>
<evidence type="ECO:0000313" key="7">
    <source>
        <dbReference type="Proteomes" id="UP000749559"/>
    </source>
</evidence>
<accession>A0A8J1XU12</accession>
<dbReference type="InterPro" id="IPR050945">
    <property type="entry name" value="LMO_RBTN_TF"/>
</dbReference>
<feature type="compositionally biased region" description="Low complexity" evidence="5">
    <location>
        <begin position="190"/>
        <end position="200"/>
    </location>
</feature>
<dbReference type="GO" id="GO:0046872">
    <property type="term" value="F:metal ion binding"/>
    <property type="evidence" value="ECO:0007669"/>
    <property type="project" value="UniProtKB-KW"/>
</dbReference>
<keyword evidence="3" id="KW-0862">Zinc</keyword>
<dbReference type="PROSITE" id="PS50023">
    <property type="entry name" value="LIM_DOMAIN_2"/>
    <property type="match status" value="2"/>
</dbReference>
<reference evidence="6" key="1">
    <citation type="submission" date="2022-03" db="EMBL/GenBank/DDBJ databases">
        <authorList>
            <person name="Martin C."/>
        </authorList>
    </citation>
    <scope>NUCLEOTIDE SEQUENCE</scope>
</reference>
<dbReference type="Gene3D" id="2.10.110.10">
    <property type="entry name" value="Cysteine Rich Protein"/>
    <property type="match status" value="2"/>
</dbReference>
<dbReference type="SMART" id="SM00132">
    <property type="entry name" value="LIM"/>
    <property type="match status" value="2"/>
</dbReference>
<gene>
    <name evidence="6" type="ORF">OFUS_LOCUS12467</name>
</gene>
<name>A0A8J1XU12_OWEFU</name>
<dbReference type="PANTHER" id="PTHR45787">
    <property type="entry name" value="LD11652P"/>
    <property type="match status" value="1"/>
</dbReference>
<evidence type="ECO:0000256" key="5">
    <source>
        <dbReference type="SAM" id="MobiDB-lite"/>
    </source>
</evidence>
<dbReference type="InterPro" id="IPR001781">
    <property type="entry name" value="Znf_LIM"/>
</dbReference>